<dbReference type="Gene3D" id="3.80.10.10">
    <property type="entry name" value="Ribonuclease Inhibitor"/>
    <property type="match status" value="1"/>
</dbReference>
<dbReference type="EMBL" id="CP069114">
    <property type="protein sequence ID" value="QSS63431.1"/>
    <property type="molecule type" value="Genomic_DNA"/>
</dbReference>
<dbReference type="SUPFAM" id="SSF81383">
    <property type="entry name" value="F-box domain"/>
    <property type="match status" value="1"/>
</dbReference>
<evidence type="ECO:0000313" key="3">
    <source>
        <dbReference type="Proteomes" id="UP000663671"/>
    </source>
</evidence>
<proteinExistence type="predicted"/>
<name>A0A8A1MBS6_AJECA</name>
<dbReference type="Proteomes" id="UP000663671">
    <property type="component" value="Chromosome 1"/>
</dbReference>
<dbReference type="SUPFAM" id="SSF52047">
    <property type="entry name" value="RNI-like"/>
    <property type="match status" value="1"/>
</dbReference>
<dbReference type="InterPro" id="IPR001810">
    <property type="entry name" value="F-box_dom"/>
</dbReference>
<dbReference type="OrthoDB" id="2125396at2759"/>
<feature type="domain" description="F-box" evidence="1">
    <location>
        <begin position="12"/>
        <end position="60"/>
    </location>
</feature>
<dbReference type="Pfam" id="PF12937">
    <property type="entry name" value="F-box-like"/>
    <property type="match status" value="1"/>
</dbReference>
<evidence type="ECO:0000259" key="1">
    <source>
        <dbReference type="Pfam" id="PF12937"/>
    </source>
</evidence>
<dbReference type="InterPro" id="IPR036047">
    <property type="entry name" value="F-box-like_dom_sf"/>
</dbReference>
<accession>A0A8A1MBS6</accession>
<gene>
    <name evidence="2" type="ORF">I7I51_00489</name>
</gene>
<dbReference type="AlphaFoldDB" id="A0A8A1MBS6"/>
<evidence type="ECO:0000313" key="2">
    <source>
        <dbReference type="EMBL" id="QSS63431.1"/>
    </source>
</evidence>
<dbReference type="VEuPathDB" id="FungiDB:I7I51_00489"/>
<sequence>MSQYRGQMPLFIPVEIIIHILSYLREQPQPIRQNTLYSCCLVSRLWYSAALPLLYEKPYITGANFDGFTRAVCPSVQAYAPRGDLGRFVRRLDFSKLVHSLTTSLTTRYLGELKTNVEVFIAPASGFSAINLVTLSKCKKLRSIDLLHVIRKIEFEAIKKALQHLDNLRRLRLPRRTNITMVASHLSWPPNLRTLEISGTLDRTTILTFDWPPKLSSLTLAGKALKDPALIPAVLNNSYLRTHLKSLRIPYETHYTPQHAELLLHSIPNLHYLSIQGDLAKPPFFHTLASLPWPLPLEILAFEQSQGFPDFSKEDFLHALDGGLRNLRLLGLHESHPSKLRIVSDDELDELLRRNAQRAGHSLDKIESGDIPVGVYHFG</sequence>
<reference evidence="2" key="1">
    <citation type="submission" date="2021-01" db="EMBL/GenBank/DDBJ databases">
        <title>Chromosome-level genome assembly of a human fungal pathogen reveals clustering of transcriptionally co-regulated genes.</title>
        <authorList>
            <person name="Voorhies M."/>
            <person name="Cohen S."/>
            <person name="Shea T.P."/>
            <person name="Petrus S."/>
            <person name="Munoz J.F."/>
            <person name="Poplawski S."/>
            <person name="Goldman W.E."/>
            <person name="Michael T."/>
            <person name="Cuomo C.A."/>
            <person name="Sil A."/>
            <person name="Beyhan S."/>
        </authorList>
    </citation>
    <scope>NUCLEOTIDE SEQUENCE</scope>
    <source>
        <strain evidence="2">WU24</strain>
    </source>
</reference>
<dbReference type="InterPro" id="IPR032675">
    <property type="entry name" value="LRR_dom_sf"/>
</dbReference>
<organism evidence="2 3">
    <name type="scientific">Ajellomyces capsulatus</name>
    <name type="common">Darling's disease fungus</name>
    <name type="synonym">Histoplasma capsulatum</name>
    <dbReference type="NCBI Taxonomy" id="5037"/>
    <lineage>
        <taxon>Eukaryota</taxon>
        <taxon>Fungi</taxon>
        <taxon>Dikarya</taxon>
        <taxon>Ascomycota</taxon>
        <taxon>Pezizomycotina</taxon>
        <taxon>Eurotiomycetes</taxon>
        <taxon>Eurotiomycetidae</taxon>
        <taxon>Onygenales</taxon>
        <taxon>Ajellomycetaceae</taxon>
        <taxon>Histoplasma</taxon>
    </lineage>
</organism>
<protein>
    <submittedName>
        <fullName evidence="2">F-box domain-containing protein</fullName>
    </submittedName>
</protein>